<sequence length="96" mass="10828">MKRETTVNTEFLIGRAPRALSGSMWSRVVRLASEAKVKNAEHGNGDQMNKVRPMMWIAIDTTIGMLTASVMSKRQVVDSIKPLEREHYATKRQAVI</sequence>
<reference evidence="1" key="1">
    <citation type="submission" date="2022-11" db="EMBL/GenBank/DDBJ databases">
        <title>Centuries of genome instability and evolution in soft-shell clam transmissible cancer (bioRxiv).</title>
        <authorList>
            <person name="Hart S.F.M."/>
            <person name="Yonemitsu M.A."/>
            <person name="Giersch R.M."/>
            <person name="Beal B.F."/>
            <person name="Arriagada G."/>
            <person name="Davis B.W."/>
            <person name="Ostrander E.A."/>
            <person name="Goff S.P."/>
            <person name="Metzger M.J."/>
        </authorList>
    </citation>
    <scope>NUCLEOTIDE SEQUENCE</scope>
    <source>
        <strain evidence="1">MELC-2E11</strain>
        <tissue evidence="1">Siphon/mantle</tissue>
    </source>
</reference>
<evidence type="ECO:0000313" key="1">
    <source>
        <dbReference type="EMBL" id="WAR10712.1"/>
    </source>
</evidence>
<evidence type="ECO:0000313" key="2">
    <source>
        <dbReference type="Proteomes" id="UP001164746"/>
    </source>
</evidence>
<gene>
    <name evidence="1" type="ORF">MAR_035788</name>
</gene>
<dbReference type="Proteomes" id="UP001164746">
    <property type="component" value="Chromosome 7"/>
</dbReference>
<accession>A0ABY7ENU7</accession>
<organism evidence="1 2">
    <name type="scientific">Mya arenaria</name>
    <name type="common">Soft-shell clam</name>
    <dbReference type="NCBI Taxonomy" id="6604"/>
    <lineage>
        <taxon>Eukaryota</taxon>
        <taxon>Metazoa</taxon>
        <taxon>Spiralia</taxon>
        <taxon>Lophotrochozoa</taxon>
        <taxon>Mollusca</taxon>
        <taxon>Bivalvia</taxon>
        <taxon>Autobranchia</taxon>
        <taxon>Heteroconchia</taxon>
        <taxon>Euheterodonta</taxon>
        <taxon>Imparidentia</taxon>
        <taxon>Neoheterodontei</taxon>
        <taxon>Myida</taxon>
        <taxon>Myoidea</taxon>
        <taxon>Myidae</taxon>
        <taxon>Mya</taxon>
    </lineage>
</organism>
<name>A0ABY7ENU7_MYAAR</name>
<keyword evidence="2" id="KW-1185">Reference proteome</keyword>
<protein>
    <submittedName>
        <fullName evidence="1">Uncharacterized protein</fullName>
    </submittedName>
</protein>
<proteinExistence type="predicted"/>
<dbReference type="EMBL" id="CP111018">
    <property type="protein sequence ID" value="WAR10712.1"/>
    <property type="molecule type" value="Genomic_DNA"/>
</dbReference>